<evidence type="ECO:0000256" key="1">
    <source>
        <dbReference type="ARBA" id="ARBA00004496"/>
    </source>
</evidence>
<feature type="binding site" evidence="15">
    <location>
        <begin position="118"/>
        <end position="119"/>
    </location>
    <ligand>
        <name>S-adenosyl-L-methionine</name>
        <dbReference type="ChEBI" id="CHEBI:59789"/>
        <label>2</label>
    </ligand>
</feature>
<comment type="cofactor">
    <cofactor evidence="14 16">
        <name>[4Fe-4S] cluster</name>
        <dbReference type="ChEBI" id="CHEBI:49883"/>
    </cofactor>
    <text evidence="14 16">Binds 1 [4Fe-4S] cluster. The cluster is coordinated with 3 cysteines and an exchangeable S-adenosyl-L-methionine.</text>
</comment>
<dbReference type="InterPro" id="IPR034505">
    <property type="entry name" value="Coproporphyrinogen-III_oxidase"/>
</dbReference>
<feature type="domain" description="Radical SAM core" evidence="17">
    <location>
        <begin position="51"/>
        <end position="288"/>
    </location>
</feature>
<evidence type="ECO:0000256" key="5">
    <source>
        <dbReference type="ARBA" id="ARBA00022485"/>
    </source>
</evidence>
<feature type="binding site" evidence="15">
    <location>
        <position position="60"/>
    </location>
    <ligand>
        <name>S-adenosyl-L-methionine</name>
        <dbReference type="ChEBI" id="CHEBI:59789"/>
        <label>1</label>
    </ligand>
</feature>
<dbReference type="OrthoDB" id="9808022at2"/>
<evidence type="ECO:0000256" key="4">
    <source>
        <dbReference type="ARBA" id="ARBA00011245"/>
    </source>
</evidence>
<dbReference type="Gene3D" id="1.10.10.920">
    <property type="match status" value="1"/>
</dbReference>
<feature type="binding site" evidence="15">
    <location>
        <position position="117"/>
    </location>
    <ligand>
        <name>S-adenosyl-L-methionine</name>
        <dbReference type="ChEBI" id="CHEBI:59789"/>
        <label>1</label>
    </ligand>
</feature>
<accession>I3YBH7</accession>
<dbReference type="Pfam" id="PF04055">
    <property type="entry name" value="Radical_SAM"/>
    <property type="match status" value="1"/>
</dbReference>
<evidence type="ECO:0000256" key="2">
    <source>
        <dbReference type="ARBA" id="ARBA00004785"/>
    </source>
</evidence>
<dbReference type="Gene3D" id="3.30.750.200">
    <property type="match status" value="1"/>
</dbReference>
<dbReference type="PANTHER" id="PTHR13932">
    <property type="entry name" value="COPROPORPHYRINIGEN III OXIDASE"/>
    <property type="match status" value="1"/>
</dbReference>
<dbReference type="InterPro" id="IPR006638">
    <property type="entry name" value="Elp3/MiaA/NifB-like_rSAM"/>
</dbReference>
<sequence length="453" mass="50561">MAPPLPSSLPLELLERYGHSPLGCTLSASDLVGDNAFSDAQYREVLTDLRQRPEEQLAVYAHVPFCHVRCLYCACDTTVTHSLEKVDRYLDALECEMAMATDLIGRGRKISQLHVGGGTPNHLNEPQLARLMEIVERHFTIAPNACTSIECNPRRSSAGQLELLYGLGFRRISFGVQDLNADVQRAIGRVQSLSMVRDVFQTARETGFQSINLDLVYGLPFQTPAGFRSTLDQILDLSPDRVACFSYSHNPSARPHQHAINADHLPSSAEKLALFHEAVHAFTDAGYRWVGLDVFVRETDELADAQTEGRLHRNAIGYTTMPAKQVLAFGPSAIGEIGGALVQNESDLKSWHNHLDLRQFPVAWGHRLNDAERRRREAVLYLMCNLQLPASTAVDLKQDYDRLCDKAGYGLVEVSSDGIRVTPEGRYLLRGLCAEQDAFLDWGSCQWRFRLPT</sequence>
<dbReference type="RefSeq" id="WP_014778790.1">
    <property type="nucleotide sequence ID" value="NC_018012.1"/>
</dbReference>
<feature type="binding site" evidence="15">
    <location>
        <position position="334"/>
    </location>
    <ligand>
        <name>S-adenosyl-L-methionine</name>
        <dbReference type="ChEBI" id="CHEBI:59789"/>
        <label>1</label>
    </ligand>
</feature>
<evidence type="ECO:0000256" key="16">
    <source>
        <dbReference type="PIRSR" id="PIRSR000167-2"/>
    </source>
</evidence>
<dbReference type="SMART" id="SM00729">
    <property type="entry name" value="Elp3"/>
    <property type="match status" value="1"/>
</dbReference>
<dbReference type="STRING" id="765911.Thivi_2400"/>
<dbReference type="InterPro" id="IPR058240">
    <property type="entry name" value="rSAM_sf"/>
</dbReference>
<evidence type="ECO:0000313" key="19">
    <source>
        <dbReference type="Proteomes" id="UP000006062"/>
    </source>
</evidence>
<keyword evidence="7 14" id="KW-0949">S-adenosyl-L-methionine</keyword>
<evidence type="ECO:0000256" key="13">
    <source>
        <dbReference type="ARBA" id="ARBA00048321"/>
    </source>
</evidence>
<dbReference type="CDD" id="cd01335">
    <property type="entry name" value="Radical_SAM"/>
    <property type="match status" value="1"/>
</dbReference>
<comment type="subcellular location">
    <subcellularLocation>
        <location evidence="1 14">Cytoplasm</location>
    </subcellularLocation>
</comment>
<dbReference type="SFLD" id="SFLDS00029">
    <property type="entry name" value="Radical_SAM"/>
    <property type="match status" value="1"/>
</dbReference>
<evidence type="ECO:0000256" key="14">
    <source>
        <dbReference type="PIRNR" id="PIRNR000167"/>
    </source>
</evidence>
<dbReference type="GO" id="GO:0051539">
    <property type="term" value="F:4 iron, 4 sulfur cluster binding"/>
    <property type="evidence" value="ECO:0007669"/>
    <property type="project" value="UniProtKB-KW"/>
</dbReference>
<dbReference type="GO" id="GO:0046872">
    <property type="term" value="F:metal ion binding"/>
    <property type="evidence" value="ECO:0007669"/>
    <property type="project" value="UniProtKB-KW"/>
</dbReference>
<feature type="binding site" evidence="15">
    <location>
        <position position="150"/>
    </location>
    <ligand>
        <name>S-adenosyl-L-methionine</name>
        <dbReference type="ChEBI" id="CHEBI:59789"/>
        <label>1</label>
    </ligand>
</feature>
<gene>
    <name evidence="18" type="ordered locus">Thivi_2400</name>
</gene>
<dbReference type="EC" id="1.3.98.3" evidence="14"/>
<dbReference type="PROSITE" id="PS51918">
    <property type="entry name" value="RADICAL_SAM"/>
    <property type="match status" value="1"/>
</dbReference>
<evidence type="ECO:0000256" key="15">
    <source>
        <dbReference type="PIRSR" id="PIRSR000167-1"/>
    </source>
</evidence>
<reference evidence="18 19" key="1">
    <citation type="submission" date="2012-06" db="EMBL/GenBank/DDBJ databases">
        <title>Complete sequence of Thiocystis violascens DSM 198.</title>
        <authorList>
            <consortium name="US DOE Joint Genome Institute"/>
            <person name="Lucas S."/>
            <person name="Han J."/>
            <person name="Lapidus A."/>
            <person name="Cheng J.-F."/>
            <person name="Goodwin L."/>
            <person name="Pitluck S."/>
            <person name="Peters L."/>
            <person name="Ovchinnikova G."/>
            <person name="Teshima H."/>
            <person name="Detter J.C."/>
            <person name="Han C."/>
            <person name="Tapia R."/>
            <person name="Land M."/>
            <person name="Hauser L."/>
            <person name="Kyrpides N."/>
            <person name="Ivanova N."/>
            <person name="Pagani I."/>
            <person name="Vogl K."/>
            <person name="Liu Z."/>
            <person name="Frigaard N.-U."/>
            <person name="Bryant D."/>
            <person name="Woyke T."/>
        </authorList>
    </citation>
    <scope>NUCLEOTIDE SEQUENCE [LARGE SCALE GENOMIC DNA]</scope>
    <source>
        <strain evidence="19">ATCC 17096 / DSM 198 / 6111</strain>
    </source>
</reference>
<dbReference type="PIRSF" id="PIRSF000167">
    <property type="entry name" value="HemN"/>
    <property type="match status" value="1"/>
</dbReference>
<dbReference type="GO" id="GO:0051989">
    <property type="term" value="F:coproporphyrinogen dehydrogenase activity"/>
    <property type="evidence" value="ECO:0007669"/>
    <property type="project" value="UniProtKB-EC"/>
</dbReference>
<dbReference type="InterPro" id="IPR004558">
    <property type="entry name" value="Coprogen_oxidase_HemN"/>
</dbReference>
<dbReference type="InterPro" id="IPR007197">
    <property type="entry name" value="rSAM"/>
</dbReference>
<evidence type="ECO:0000256" key="7">
    <source>
        <dbReference type="ARBA" id="ARBA00022691"/>
    </source>
</evidence>
<dbReference type="NCBIfam" id="TIGR00538">
    <property type="entry name" value="hemN"/>
    <property type="match status" value="1"/>
</dbReference>
<comment type="subunit">
    <text evidence="4">Monomer.</text>
</comment>
<evidence type="ECO:0000256" key="10">
    <source>
        <dbReference type="ARBA" id="ARBA00023004"/>
    </source>
</evidence>
<dbReference type="GO" id="GO:0006782">
    <property type="term" value="P:protoporphyrinogen IX biosynthetic process"/>
    <property type="evidence" value="ECO:0007669"/>
    <property type="project" value="UniProtKB-UniPathway"/>
</dbReference>
<comment type="similarity">
    <text evidence="3 14">Belongs to the anaerobic coproporphyrinogen-III oxidase family.</text>
</comment>
<evidence type="ECO:0000313" key="18">
    <source>
        <dbReference type="EMBL" id="AFL74345.1"/>
    </source>
</evidence>
<dbReference type="PANTHER" id="PTHR13932:SF6">
    <property type="entry name" value="OXYGEN-INDEPENDENT COPROPORPHYRINOGEN III OXIDASE"/>
    <property type="match status" value="1"/>
</dbReference>
<dbReference type="GO" id="GO:0005737">
    <property type="term" value="C:cytoplasm"/>
    <property type="evidence" value="ECO:0007669"/>
    <property type="project" value="UniProtKB-SubCell"/>
</dbReference>
<proteinExistence type="inferred from homology"/>
<evidence type="ECO:0000256" key="6">
    <source>
        <dbReference type="ARBA" id="ARBA00022490"/>
    </source>
</evidence>
<keyword evidence="10 14" id="KW-0408">Iron</keyword>
<name>I3YBH7_THIV6</name>
<dbReference type="GO" id="GO:0004109">
    <property type="term" value="F:coproporphyrinogen oxidase activity"/>
    <property type="evidence" value="ECO:0007669"/>
    <property type="project" value="InterPro"/>
</dbReference>
<dbReference type="SUPFAM" id="SSF102114">
    <property type="entry name" value="Radical SAM enzymes"/>
    <property type="match status" value="1"/>
</dbReference>
<feature type="binding site" evidence="16">
    <location>
        <position position="73"/>
    </location>
    <ligand>
        <name>[4Fe-4S] cluster</name>
        <dbReference type="ChEBI" id="CHEBI:49883"/>
        <note>4Fe-4S-S-AdoMet</note>
    </ligand>
</feature>
<organism evidence="18 19">
    <name type="scientific">Thiocystis violascens (strain ATCC 17096 / DSM 198 / 6111)</name>
    <name type="common">Chromatium violascens</name>
    <dbReference type="NCBI Taxonomy" id="765911"/>
    <lineage>
        <taxon>Bacteria</taxon>
        <taxon>Pseudomonadati</taxon>
        <taxon>Pseudomonadota</taxon>
        <taxon>Gammaproteobacteria</taxon>
        <taxon>Chromatiales</taxon>
        <taxon>Chromatiaceae</taxon>
        <taxon>Thiocystis</taxon>
    </lineage>
</organism>
<dbReference type="KEGG" id="tvi:Thivi_2400"/>
<feature type="binding site" evidence="15">
    <location>
        <position position="214"/>
    </location>
    <ligand>
        <name>S-adenosyl-L-methionine</name>
        <dbReference type="ChEBI" id="CHEBI:59789"/>
        <label>2</label>
    </ligand>
</feature>
<dbReference type="UniPathway" id="UPA00251">
    <property type="reaction ID" value="UER00323"/>
</dbReference>
<comment type="catalytic activity">
    <reaction evidence="13 14">
        <text>coproporphyrinogen III + 2 S-adenosyl-L-methionine = protoporphyrinogen IX + 2 5'-deoxyadenosine + 2 L-methionine + 2 CO2</text>
        <dbReference type="Rhea" id="RHEA:15425"/>
        <dbReference type="ChEBI" id="CHEBI:16526"/>
        <dbReference type="ChEBI" id="CHEBI:17319"/>
        <dbReference type="ChEBI" id="CHEBI:57307"/>
        <dbReference type="ChEBI" id="CHEBI:57309"/>
        <dbReference type="ChEBI" id="CHEBI:57844"/>
        <dbReference type="ChEBI" id="CHEBI:59789"/>
        <dbReference type="EC" id="1.3.98.3"/>
    </reaction>
</comment>
<keyword evidence="11 14" id="KW-0411">Iron-sulfur</keyword>
<evidence type="ECO:0000256" key="12">
    <source>
        <dbReference type="ARBA" id="ARBA00023244"/>
    </source>
</evidence>
<dbReference type="SFLD" id="SFLDG01065">
    <property type="entry name" value="anaerobic_coproporphyrinogen-I"/>
    <property type="match status" value="1"/>
</dbReference>
<keyword evidence="8 14" id="KW-0479">Metal-binding</keyword>
<dbReference type="AlphaFoldDB" id="I3YBH7"/>
<evidence type="ECO:0000259" key="17">
    <source>
        <dbReference type="PROSITE" id="PS51918"/>
    </source>
</evidence>
<keyword evidence="5 14" id="KW-0004">4Fe-4S</keyword>
<evidence type="ECO:0000256" key="11">
    <source>
        <dbReference type="ARBA" id="ARBA00023014"/>
    </source>
</evidence>
<keyword evidence="19" id="KW-1185">Reference proteome</keyword>
<dbReference type="EMBL" id="CP003154">
    <property type="protein sequence ID" value="AFL74345.1"/>
    <property type="molecule type" value="Genomic_DNA"/>
</dbReference>
<dbReference type="Proteomes" id="UP000006062">
    <property type="component" value="Chromosome"/>
</dbReference>
<dbReference type="eggNOG" id="COG0635">
    <property type="taxonomic scope" value="Bacteria"/>
</dbReference>
<evidence type="ECO:0000256" key="8">
    <source>
        <dbReference type="ARBA" id="ARBA00022723"/>
    </source>
</evidence>
<feature type="binding site" evidence="16">
    <location>
        <position position="66"/>
    </location>
    <ligand>
        <name>[4Fe-4S] cluster</name>
        <dbReference type="ChEBI" id="CHEBI:49883"/>
        <note>4Fe-4S-S-AdoMet</note>
    </ligand>
</feature>
<evidence type="ECO:0000256" key="3">
    <source>
        <dbReference type="ARBA" id="ARBA00005493"/>
    </source>
</evidence>
<evidence type="ECO:0000256" key="9">
    <source>
        <dbReference type="ARBA" id="ARBA00023002"/>
    </source>
</evidence>
<protein>
    <recommendedName>
        <fullName evidence="14">Coproporphyrinogen-III oxidase</fullName>
        <ecNumber evidence="14">1.3.98.3</ecNumber>
    </recommendedName>
</protein>
<keyword evidence="12 14" id="KW-0627">Porphyrin biosynthesis</keyword>
<dbReference type="HOGENOM" id="CLU_027579_3_0_6"/>
<keyword evidence="6 14" id="KW-0963">Cytoplasm</keyword>
<feature type="binding site" evidence="15">
    <location>
        <position position="177"/>
    </location>
    <ligand>
        <name>S-adenosyl-L-methionine</name>
        <dbReference type="ChEBI" id="CHEBI:59789"/>
        <label>2</label>
    </ligand>
</feature>
<feature type="binding site" evidence="15">
    <location>
        <position position="189"/>
    </location>
    <ligand>
        <name>S-adenosyl-L-methionine</name>
        <dbReference type="ChEBI" id="CHEBI:59789"/>
        <label>2</label>
    </ligand>
</feature>
<keyword evidence="9 14" id="KW-0560">Oxidoreductase</keyword>
<comment type="pathway">
    <text evidence="2 14">Porphyrin-containing compound metabolism; protoporphyrin-IX biosynthesis; protoporphyrinogen-IX from coproporphyrinogen-III (AdoMet route): step 1/1.</text>
</comment>
<feature type="binding site" evidence="15">
    <location>
        <begin position="72"/>
        <end position="74"/>
    </location>
    <ligand>
        <name>S-adenosyl-L-methionine</name>
        <dbReference type="ChEBI" id="CHEBI:59789"/>
        <label>2</label>
    </ligand>
</feature>
<feature type="binding site" evidence="16">
    <location>
        <position position="70"/>
    </location>
    <ligand>
        <name>[4Fe-4S] cluster</name>
        <dbReference type="ChEBI" id="CHEBI:49883"/>
        <note>4Fe-4S-S-AdoMet</note>
    </ligand>
</feature>